<dbReference type="GO" id="GO:0005507">
    <property type="term" value="F:copper ion binding"/>
    <property type="evidence" value="ECO:0007669"/>
    <property type="project" value="InterPro"/>
</dbReference>
<proteinExistence type="predicted"/>
<evidence type="ECO:0000256" key="6">
    <source>
        <dbReference type="ARBA" id="ARBA00022989"/>
    </source>
</evidence>
<feature type="transmembrane region" description="Helical" evidence="10">
    <location>
        <begin position="504"/>
        <end position="523"/>
    </location>
</feature>
<evidence type="ECO:0000259" key="12">
    <source>
        <dbReference type="Pfam" id="PF05425"/>
    </source>
</evidence>
<feature type="transmembrane region" description="Helical" evidence="10">
    <location>
        <begin position="466"/>
        <end position="484"/>
    </location>
</feature>
<feature type="region of interest" description="Disordered" evidence="9">
    <location>
        <begin position="1"/>
        <end position="151"/>
    </location>
</feature>
<keyword evidence="4" id="KW-0479">Metal-binding</keyword>
<evidence type="ECO:0000256" key="2">
    <source>
        <dbReference type="ARBA" id="ARBA00022475"/>
    </source>
</evidence>
<sequence length="732" mass="75543">MGRREGHGGARRAGRRRARRPVHRACRRGRLHREDPAARRLPRRPRALAQAPRRGGGHARLPDGPGVRRGRDRLGPGRGRGRGRARPRGARAAGRADGRRGRRARRRGRDRRGRRRRRGVRGAGGRFRRRARRAHLDGARPRGGGPRARGARVRALASEGLTVGRPSVLRRVVAVVVGAAAAVLLAILASGPAAAHAVLVGTDPRDGTVLDAPPDALTITFNEPVQVVTGGTTVLAADGSPVDVDVAAVDDALVVTPATTLDDGTYVVSWRVVSLDTHPVAGAFTFSVGAPSETSVEARVAEPTAALVAVRALDQAAVYAGTFLVAGLVGFELLVLHASPGAAPVLRRRLQRVRRWALVAAGAGIVLAVPLTPAWQAGGGLGALVDPATWAAGVTTDSTFAGALGLAGLVVATLLAPRAARETRAAWPAGVVLGAAALALGSLVLVGHTRTFGPPWLVVTADALHVVAGAVWLGGVVGLALVLAPSARVDARRSAVTVARFSALGAWVVLVLAVTGTVLGWRILGTLDALVSTTYGQTLLVKVGVALCLVGIAAWNRYRLVPALAGDDGPGGHGAGAAGATARRRLGRTVTAEAVLLALVLAVTGVLVSRSPVAADPAVEEATTPAVEVVEELGDGTLHARITPGRVGVNALEIELLDADGKPLEPVAVPELSTTLADPALGPFTRPLTQTGTGAYEATLDLPMAGDWTLHVSVRTSKYENPIVEIPVEVSS</sequence>
<comment type="subcellular location">
    <subcellularLocation>
        <location evidence="1">Cell membrane</location>
        <topology evidence="1">Multi-pass membrane protein</topology>
    </subcellularLocation>
</comment>
<organism evidence="14 15">
    <name type="scientific">Cellulosimicrobium cellulans</name>
    <name type="common">Arthrobacter luteus</name>
    <dbReference type="NCBI Taxonomy" id="1710"/>
    <lineage>
        <taxon>Bacteria</taxon>
        <taxon>Bacillati</taxon>
        <taxon>Actinomycetota</taxon>
        <taxon>Actinomycetes</taxon>
        <taxon>Micrococcales</taxon>
        <taxon>Promicromonosporaceae</taxon>
        <taxon>Cellulosimicrobium</taxon>
    </lineage>
</organism>
<dbReference type="InterPro" id="IPR008457">
    <property type="entry name" value="Cu-R_CopD_dom"/>
</dbReference>
<evidence type="ECO:0000256" key="4">
    <source>
        <dbReference type="ARBA" id="ARBA00022723"/>
    </source>
</evidence>
<protein>
    <recommendedName>
        <fullName evidence="16">Copper resistance protein CopC</fullName>
    </recommendedName>
</protein>
<dbReference type="InterPro" id="IPR032693">
    <property type="entry name" value="YtkA-like_dom"/>
</dbReference>
<evidence type="ECO:0000259" key="13">
    <source>
        <dbReference type="Pfam" id="PF13115"/>
    </source>
</evidence>
<keyword evidence="5" id="KW-0732">Signal</keyword>
<evidence type="ECO:0000256" key="8">
    <source>
        <dbReference type="ARBA" id="ARBA00023136"/>
    </source>
</evidence>
<dbReference type="GO" id="GO:0042597">
    <property type="term" value="C:periplasmic space"/>
    <property type="evidence" value="ECO:0007669"/>
    <property type="project" value="InterPro"/>
</dbReference>
<evidence type="ECO:0000313" key="14">
    <source>
        <dbReference type="EMBL" id="ARU51652.1"/>
    </source>
</evidence>
<keyword evidence="2" id="KW-1003">Cell membrane</keyword>
<feature type="transmembrane region" description="Helical" evidence="10">
    <location>
        <begin position="425"/>
        <end position="446"/>
    </location>
</feature>
<evidence type="ECO:0000256" key="9">
    <source>
        <dbReference type="SAM" id="MobiDB-lite"/>
    </source>
</evidence>
<name>A0A1Y0HTZ6_CELCE</name>
<feature type="transmembrane region" description="Helical" evidence="10">
    <location>
        <begin position="316"/>
        <end position="336"/>
    </location>
</feature>
<evidence type="ECO:0000256" key="10">
    <source>
        <dbReference type="SAM" id="Phobius"/>
    </source>
</evidence>
<dbReference type="GO" id="GO:0006825">
    <property type="term" value="P:copper ion transport"/>
    <property type="evidence" value="ECO:0007669"/>
    <property type="project" value="InterPro"/>
</dbReference>
<dbReference type="GO" id="GO:0005886">
    <property type="term" value="C:plasma membrane"/>
    <property type="evidence" value="ECO:0007669"/>
    <property type="project" value="UniProtKB-SubCell"/>
</dbReference>
<reference evidence="14 15" key="1">
    <citation type="submission" date="2017-05" db="EMBL/GenBank/DDBJ databases">
        <authorList>
            <person name="Song R."/>
            <person name="Chenine A.L."/>
            <person name="Ruprecht R.M."/>
        </authorList>
    </citation>
    <scope>NUCLEOTIDE SEQUENCE [LARGE SCALE GENOMIC DNA]</scope>
    <source>
        <strain evidence="14 15">PSBB019</strain>
    </source>
</reference>
<dbReference type="AlphaFoldDB" id="A0A1Y0HTZ6"/>
<accession>A0A1Y0HTZ6</accession>
<evidence type="ECO:0000256" key="3">
    <source>
        <dbReference type="ARBA" id="ARBA00022692"/>
    </source>
</evidence>
<feature type="domain" description="Copper resistance protein D" evidence="12">
    <location>
        <begin position="497"/>
        <end position="607"/>
    </location>
</feature>
<dbReference type="SUPFAM" id="SSF81296">
    <property type="entry name" value="E set domains"/>
    <property type="match status" value="1"/>
</dbReference>
<dbReference type="Pfam" id="PF04234">
    <property type="entry name" value="CopC"/>
    <property type="match status" value="1"/>
</dbReference>
<dbReference type="Proteomes" id="UP000196228">
    <property type="component" value="Chromosome"/>
</dbReference>
<feature type="transmembrane region" description="Helical" evidence="10">
    <location>
        <begin position="398"/>
        <end position="416"/>
    </location>
</feature>
<feature type="transmembrane region" description="Helical" evidence="10">
    <location>
        <begin position="590"/>
        <end position="608"/>
    </location>
</feature>
<evidence type="ECO:0008006" key="16">
    <source>
        <dbReference type="Google" id="ProtNLM"/>
    </source>
</evidence>
<evidence type="ECO:0000256" key="7">
    <source>
        <dbReference type="ARBA" id="ARBA00023008"/>
    </source>
</evidence>
<dbReference type="Gene3D" id="2.60.40.1220">
    <property type="match status" value="1"/>
</dbReference>
<dbReference type="EMBL" id="CP021383">
    <property type="protein sequence ID" value="ARU51652.1"/>
    <property type="molecule type" value="Genomic_DNA"/>
</dbReference>
<dbReference type="InterPro" id="IPR007348">
    <property type="entry name" value="CopC_dom"/>
</dbReference>
<feature type="domain" description="YtkA-like" evidence="13">
    <location>
        <begin position="646"/>
        <end position="712"/>
    </location>
</feature>
<dbReference type="InterPro" id="IPR014755">
    <property type="entry name" value="Cu-Rt/internalin_Ig-like"/>
</dbReference>
<feature type="compositionally biased region" description="Basic residues" evidence="9">
    <location>
        <begin position="79"/>
        <end position="89"/>
    </location>
</feature>
<dbReference type="Pfam" id="PF13115">
    <property type="entry name" value="YtkA"/>
    <property type="match status" value="1"/>
</dbReference>
<keyword evidence="6 10" id="KW-1133">Transmembrane helix</keyword>
<feature type="domain" description="CopC" evidence="11">
    <location>
        <begin position="196"/>
        <end position="288"/>
    </location>
</feature>
<feature type="transmembrane region" description="Helical" evidence="10">
    <location>
        <begin position="535"/>
        <end position="555"/>
    </location>
</feature>
<feature type="compositionally biased region" description="Basic residues" evidence="9">
    <location>
        <begin position="9"/>
        <end position="31"/>
    </location>
</feature>
<gene>
    <name evidence="14" type="ORF">CBR64_09350</name>
</gene>
<dbReference type="PANTHER" id="PTHR34820">
    <property type="entry name" value="INNER MEMBRANE PROTEIN YEBZ"/>
    <property type="match status" value="1"/>
</dbReference>
<evidence type="ECO:0000256" key="5">
    <source>
        <dbReference type="ARBA" id="ARBA00022729"/>
    </source>
</evidence>
<keyword evidence="7" id="KW-0186">Copper</keyword>
<keyword evidence="3 10" id="KW-0812">Transmembrane</keyword>
<dbReference type="InterPro" id="IPR014756">
    <property type="entry name" value="Ig_E-set"/>
</dbReference>
<evidence type="ECO:0000256" key="1">
    <source>
        <dbReference type="ARBA" id="ARBA00004651"/>
    </source>
</evidence>
<keyword evidence="8 10" id="KW-0472">Membrane</keyword>
<feature type="compositionally biased region" description="Basic residues" evidence="9">
    <location>
        <begin position="100"/>
        <end position="133"/>
    </location>
</feature>
<feature type="transmembrane region" description="Helical" evidence="10">
    <location>
        <begin position="356"/>
        <end position="378"/>
    </location>
</feature>
<dbReference type="KEGG" id="cceu:CBR64_09350"/>
<evidence type="ECO:0000313" key="15">
    <source>
        <dbReference type="Proteomes" id="UP000196228"/>
    </source>
</evidence>
<dbReference type="InterPro" id="IPR032694">
    <property type="entry name" value="CopC/D"/>
</dbReference>
<dbReference type="GO" id="GO:0046688">
    <property type="term" value="P:response to copper ion"/>
    <property type="evidence" value="ECO:0007669"/>
    <property type="project" value="InterPro"/>
</dbReference>
<feature type="transmembrane region" description="Helical" evidence="10">
    <location>
        <begin position="172"/>
        <end position="195"/>
    </location>
</feature>
<dbReference type="PANTHER" id="PTHR34820:SF4">
    <property type="entry name" value="INNER MEMBRANE PROTEIN YEBZ"/>
    <property type="match status" value="1"/>
</dbReference>
<evidence type="ECO:0000259" key="11">
    <source>
        <dbReference type="Pfam" id="PF04234"/>
    </source>
</evidence>
<dbReference type="Pfam" id="PF05425">
    <property type="entry name" value="CopD"/>
    <property type="match status" value="1"/>
</dbReference>